<gene>
    <name evidence="1" type="ORF">YALI1_A16335g</name>
</gene>
<protein>
    <submittedName>
        <fullName evidence="1">Uncharacterized protein</fullName>
    </submittedName>
</protein>
<organism evidence="1 2">
    <name type="scientific">Yarrowia lipolytica</name>
    <name type="common">Candida lipolytica</name>
    <dbReference type="NCBI Taxonomy" id="4952"/>
    <lineage>
        <taxon>Eukaryota</taxon>
        <taxon>Fungi</taxon>
        <taxon>Dikarya</taxon>
        <taxon>Ascomycota</taxon>
        <taxon>Saccharomycotina</taxon>
        <taxon>Dipodascomycetes</taxon>
        <taxon>Dipodascales</taxon>
        <taxon>Dipodascales incertae sedis</taxon>
        <taxon>Yarrowia</taxon>
    </lineage>
</organism>
<accession>A0A1D8N544</accession>
<dbReference type="Proteomes" id="UP000182444">
    <property type="component" value="Chromosome 1A"/>
</dbReference>
<dbReference type="GeneID" id="94582481"/>
<sequence>MENLQKNLAVTYPNYTNRWPADMLPDEESFFSLEATVLYPMLYAHKRHYPLVPRHRDSSYILYCNRMSPDQVDEEDGSHQTVRKNCKFALKVEHDKEADEWRLTHVEGCSEHNHMPNTHSSLFLENKPLEPMLLDLGRFDITGIVRMGDMVDATSAGYRPTFRECGLQYHFMGTPDEGILELLETPYVRYRQFHGITFLAHMLGYRW</sequence>
<dbReference type="EMBL" id="CP017553">
    <property type="protein sequence ID" value="AOW00724.1"/>
    <property type="molecule type" value="Genomic_DNA"/>
</dbReference>
<evidence type="ECO:0000313" key="1">
    <source>
        <dbReference type="EMBL" id="AOW00724.1"/>
    </source>
</evidence>
<proteinExistence type="predicted"/>
<dbReference type="VEuPathDB" id="FungiDB:YALI1_A16335g"/>
<dbReference type="RefSeq" id="XP_068137922.1">
    <property type="nucleotide sequence ID" value="XM_068281821.1"/>
</dbReference>
<reference evidence="1 2" key="1">
    <citation type="journal article" date="2016" name="PLoS ONE">
        <title>Sequence Assembly of Yarrowia lipolytica Strain W29/CLIB89 Shows Transposable Element Diversity.</title>
        <authorList>
            <person name="Magnan C."/>
            <person name="Yu J."/>
            <person name="Chang I."/>
            <person name="Jahn E."/>
            <person name="Kanomata Y."/>
            <person name="Wu J."/>
            <person name="Zeller M."/>
            <person name="Oakes M."/>
            <person name="Baldi P."/>
            <person name="Sandmeyer S."/>
        </authorList>
    </citation>
    <scope>NUCLEOTIDE SEQUENCE [LARGE SCALE GENOMIC DNA]</scope>
    <source>
        <strain evidence="2">CLIB89(W29)</strain>
    </source>
</reference>
<dbReference type="AlphaFoldDB" id="A0A1D8N544"/>
<evidence type="ECO:0000313" key="2">
    <source>
        <dbReference type="Proteomes" id="UP000182444"/>
    </source>
</evidence>
<name>A0A1D8N544_YARLL</name>